<dbReference type="InterPro" id="IPR001927">
    <property type="entry name" value="Na/Gal_symport"/>
</dbReference>
<comment type="caution">
    <text evidence="2">The sequence shown here is derived from an EMBL/GenBank/DDBJ whole genome shotgun (WGS) entry which is preliminary data.</text>
</comment>
<feature type="transmembrane region" description="Helical" evidence="1">
    <location>
        <begin position="323"/>
        <end position="341"/>
    </location>
</feature>
<dbReference type="NCBIfam" id="TIGR00792">
    <property type="entry name" value="gph"/>
    <property type="match status" value="1"/>
</dbReference>
<feature type="transmembrane region" description="Helical" evidence="1">
    <location>
        <begin position="299"/>
        <end position="317"/>
    </location>
</feature>
<keyword evidence="3" id="KW-1185">Reference proteome</keyword>
<keyword evidence="1" id="KW-1133">Transmembrane helix</keyword>
<dbReference type="RefSeq" id="WP_207107683.1">
    <property type="nucleotide sequence ID" value="NZ_JAFLVR010000013.1"/>
</dbReference>
<protein>
    <submittedName>
        <fullName evidence="2">MFS transporter</fullName>
    </submittedName>
</protein>
<organism evidence="2 3">
    <name type="scientific">Candidatus Enterococcus murrayae</name>
    <dbReference type="NCBI Taxonomy" id="2815321"/>
    <lineage>
        <taxon>Bacteria</taxon>
        <taxon>Bacillati</taxon>
        <taxon>Bacillota</taxon>
        <taxon>Bacilli</taxon>
        <taxon>Lactobacillales</taxon>
        <taxon>Enterococcaceae</taxon>
        <taxon>Enterococcus</taxon>
    </lineage>
</organism>
<feature type="transmembrane region" description="Helical" evidence="1">
    <location>
        <begin position="42"/>
        <end position="61"/>
    </location>
</feature>
<evidence type="ECO:0000313" key="3">
    <source>
        <dbReference type="Proteomes" id="UP000664495"/>
    </source>
</evidence>
<sequence>MENTKIRLIEKIGFALTNLGNIPIMTLLNTYLLIFYTDVVGISPAVVGTLFLISRLLDGVSDPLLGFLIDRFPKTRFGKYKPILVLGTIICCINYLLVWFSPLMFSGQKILAISVSYILLGITFDLMDIPLNSLIPVLTGRESERNVLSSIKGVSYTVGPTLLNIAAPLILASYSNQVSGYLLLIIGTVIVVAFFTIIGTLTLKERVIEEIDHTKEKKNYSIKDAVKILKVREVATLFISMLFITAATNIFNGSLLYYLSYIIKDTRLLSLASFLGLFGALGAGVIVPSLSKKIGKIKLYTAALVLISGAMLLLIGFKSSRLVFLIGYVLVQSGLGFTNTLQYSISADNVDIIRKKLGFEPAALIASLNSLIMKFAMAVGGAIPGFILSYTGYVANQEQVGSASTGIIVATFVIPFVLYVLTMLVFNYGYGFSPNKSFSKENRKSSV</sequence>
<keyword evidence="1" id="KW-0812">Transmembrane</keyword>
<dbReference type="EMBL" id="JAFLVR010000013">
    <property type="protein sequence ID" value="MBO0451901.1"/>
    <property type="molecule type" value="Genomic_DNA"/>
</dbReference>
<gene>
    <name evidence="2" type="ORF">JZO85_06440</name>
</gene>
<dbReference type="PANTHER" id="PTHR11328">
    <property type="entry name" value="MAJOR FACILITATOR SUPERFAMILY DOMAIN-CONTAINING PROTEIN"/>
    <property type="match status" value="1"/>
</dbReference>
<feature type="transmembrane region" description="Helical" evidence="1">
    <location>
        <begin position="237"/>
        <end position="262"/>
    </location>
</feature>
<feature type="transmembrane region" description="Helical" evidence="1">
    <location>
        <begin position="180"/>
        <end position="203"/>
    </location>
</feature>
<dbReference type="SUPFAM" id="SSF103473">
    <property type="entry name" value="MFS general substrate transporter"/>
    <property type="match status" value="1"/>
</dbReference>
<dbReference type="InterPro" id="IPR036259">
    <property type="entry name" value="MFS_trans_sf"/>
</dbReference>
<dbReference type="CDD" id="cd17332">
    <property type="entry name" value="MFS_MelB_like"/>
    <property type="match status" value="1"/>
</dbReference>
<feature type="transmembrane region" description="Helical" evidence="1">
    <location>
        <begin position="362"/>
        <end position="387"/>
    </location>
</feature>
<evidence type="ECO:0000313" key="2">
    <source>
        <dbReference type="EMBL" id="MBO0451901.1"/>
    </source>
</evidence>
<feature type="transmembrane region" description="Helical" evidence="1">
    <location>
        <begin position="153"/>
        <end position="174"/>
    </location>
</feature>
<feature type="transmembrane region" description="Helical" evidence="1">
    <location>
        <begin position="268"/>
        <end position="287"/>
    </location>
</feature>
<feature type="transmembrane region" description="Helical" evidence="1">
    <location>
        <begin position="82"/>
        <end position="104"/>
    </location>
</feature>
<proteinExistence type="predicted"/>
<dbReference type="Proteomes" id="UP000664495">
    <property type="component" value="Unassembled WGS sequence"/>
</dbReference>
<feature type="transmembrane region" description="Helical" evidence="1">
    <location>
        <begin position="110"/>
        <end position="132"/>
    </location>
</feature>
<keyword evidence="1" id="KW-0472">Membrane</keyword>
<dbReference type="PANTHER" id="PTHR11328:SF24">
    <property type="entry name" value="MAJOR FACILITATOR SUPERFAMILY (MFS) PROFILE DOMAIN-CONTAINING PROTEIN"/>
    <property type="match status" value="1"/>
</dbReference>
<dbReference type="Gene3D" id="1.20.1250.20">
    <property type="entry name" value="MFS general substrate transporter like domains"/>
    <property type="match status" value="1"/>
</dbReference>
<dbReference type="Pfam" id="PF13347">
    <property type="entry name" value="MFS_2"/>
    <property type="match status" value="1"/>
</dbReference>
<feature type="transmembrane region" description="Helical" evidence="1">
    <location>
        <begin position="407"/>
        <end position="430"/>
    </location>
</feature>
<reference evidence="2 3" key="1">
    <citation type="submission" date="2021-03" db="EMBL/GenBank/DDBJ databases">
        <title>Enterococcal diversity collection.</title>
        <authorList>
            <person name="Gilmore M.S."/>
            <person name="Schwartzman J."/>
            <person name="Van Tyne D."/>
            <person name="Martin M."/>
            <person name="Earl A.M."/>
            <person name="Manson A.L."/>
            <person name="Straub T."/>
            <person name="Salamzade R."/>
            <person name="Saavedra J."/>
            <person name="Lebreton F."/>
            <person name="Prichula J."/>
            <person name="Schaufler K."/>
            <person name="Gaca A."/>
            <person name="Sgardioli B."/>
            <person name="Wagenaar J."/>
            <person name="Strong T."/>
        </authorList>
    </citation>
    <scope>NUCLEOTIDE SEQUENCE [LARGE SCALE GENOMIC DNA]</scope>
    <source>
        <strain evidence="2 3">MJM16</strain>
    </source>
</reference>
<name>A0ABS3HEL9_9ENTE</name>
<dbReference type="InterPro" id="IPR039672">
    <property type="entry name" value="MFS_2"/>
</dbReference>
<evidence type="ECO:0000256" key="1">
    <source>
        <dbReference type="SAM" id="Phobius"/>
    </source>
</evidence>
<accession>A0ABS3HEL9</accession>